<evidence type="ECO:0000313" key="2">
    <source>
        <dbReference type="Proteomes" id="UP001163328"/>
    </source>
</evidence>
<dbReference type="SUPFAM" id="SSF55729">
    <property type="entry name" value="Acyl-CoA N-acyltransferases (Nat)"/>
    <property type="match status" value="1"/>
</dbReference>
<dbReference type="PANTHER" id="PTHR41368">
    <property type="entry name" value="PROTEIN YGHO"/>
    <property type="match status" value="1"/>
</dbReference>
<dbReference type="InterPro" id="IPR039968">
    <property type="entry name" value="BcerS-like"/>
</dbReference>
<name>A0ABY6M1K3_9FLAO</name>
<keyword evidence="2" id="KW-1185">Reference proteome</keyword>
<gene>
    <name evidence="1" type="ORF">K5I29_11625</name>
</gene>
<dbReference type="EMBL" id="CP081495">
    <property type="protein sequence ID" value="UYW01108.1"/>
    <property type="molecule type" value="Genomic_DNA"/>
</dbReference>
<dbReference type="PANTHER" id="PTHR41368:SF1">
    <property type="entry name" value="PROTEIN YGHO"/>
    <property type="match status" value="1"/>
</dbReference>
<accession>A0ABY6M1K3</accession>
<dbReference type="InterPro" id="IPR016181">
    <property type="entry name" value="Acyl_CoA_acyltransferase"/>
</dbReference>
<dbReference type="Proteomes" id="UP001163328">
    <property type="component" value="Chromosome"/>
</dbReference>
<protein>
    <submittedName>
        <fullName evidence="1">GTP cyclohydrolase</fullName>
    </submittedName>
</protein>
<reference evidence="1" key="1">
    <citation type="submission" date="2021-08" db="EMBL/GenBank/DDBJ databases">
        <title>Flavobacterium sp. strain CC-SYL302.</title>
        <authorList>
            <person name="Lin S.-Y."/>
            <person name="Lee T.-H."/>
            <person name="Young C.-C."/>
        </authorList>
    </citation>
    <scope>NUCLEOTIDE SEQUENCE</scope>
    <source>
        <strain evidence="1">CC-SYL302</strain>
    </source>
</reference>
<dbReference type="RefSeq" id="WP_264433507.1">
    <property type="nucleotide sequence ID" value="NZ_CP081495.1"/>
</dbReference>
<evidence type="ECO:0000313" key="1">
    <source>
        <dbReference type="EMBL" id="UYW01108.1"/>
    </source>
</evidence>
<proteinExistence type="predicted"/>
<dbReference type="Gene3D" id="3.40.630.30">
    <property type="match status" value="1"/>
</dbReference>
<sequence length="373" mass="44369">MIQVKQVNTEKEMKQFVSFPFSLYKNNPYWVPSLLKGELKSFNLNDHVQKTVSVKYYLAYKNQEIVGRIAVIINWNEVNQLHKRKVRFGWFDFIDDINVSQALLQKAIEFAQENDLEYIEGPMGFNNMDKAGMLTKGFDYLPTMIGLYNYEYYPKHMEQLGYKPEAEWIEYQMTMENVGKVWNMEKFAPLIEKRYKVRALKFNNTKEILPYVDEMFAVLNHAYSDLQSYVPIEQYQIDHYKEKYIGYIHPDFISIIVNDQNKIIAFAITMPSFSKAFKKANGSLFPFGWYHLLKAMKKNDHAEFYLIGIEPEYQSKGIPALIFRDFYNNFKKRGIKTVETNPLLIENNKIQQLWQQFSPELHKERKTFRKNVK</sequence>
<organism evidence="1 2">
    <name type="scientific">Flavobacterium agricola</name>
    <dbReference type="NCBI Taxonomy" id="2870839"/>
    <lineage>
        <taxon>Bacteria</taxon>
        <taxon>Pseudomonadati</taxon>
        <taxon>Bacteroidota</taxon>
        <taxon>Flavobacteriia</taxon>
        <taxon>Flavobacteriales</taxon>
        <taxon>Flavobacteriaceae</taxon>
        <taxon>Flavobacterium</taxon>
    </lineage>
</organism>